<evidence type="ECO:0000313" key="1">
    <source>
        <dbReference type="EMBL" id="MFB6491186.1"/>
    </source>
</evidence>
<sequence>MPWKCPICGTENPDDVDICRICGSYRPTARTISVSQIKQRAQYILIVEVLDSPVELLKGMRKSIDVSATNGVVTIGRALDNDVVVPDPTVSRRHLRVSALDDGIYIEDLGSTNGTYLLPSGEKISSAKAGPEVAVKIGATTLRLYLRPKAGAASP</sequence>
<protein>
    <submittedName>
        <fullName evidence="1">FHA domain-containing protein</fullName>
    </submittedName>
</protein>
<proteinExistence type="predicted"/>
<name>A0ACC6V2P0_9CREN</name>
<organism evidence="1 2">
    <name type="scientific">Thermoproteus sp. AZ2</name>
    <dbReference type="NCBI Taxonomy" id="1609232"/>
    <lineage>
        <taxon>Archaea</taxon>
        <taxon>Thermoproteota</taxon>
        <taxon>Thermoprotei</taxon>
        <taxon>Thermoproteales</taxon>
        <taxon>Thermoproteaceae</taxon>
        <taxon>Thermoproteus</taxon>
    </lineage>
</organism>
<reference evidence="1" key="1">
    <citation type="submission" date="2024-07" db="EMBL/GenBank/DDBJ databases">
        <title>Metagenome and Metagenome-Assembled Genomes of Archaea from a hot spring from the geothermal field of Los Azufres, Mexico.</title>
        <authorList>
            <person name="Marin-Paredes R."/>
            <person name="Martinez-Romero E."/>
            <person name="Servin-Garciduenas L.E."/>
        </authorList>
    </citation>
    <scope>NUCLEOTIDE SEQUENCE</scope>
</reference>
<gene>
    <name evidence="1" type="ORF">TU35_008140</name>
</gene>
<dbReference type="Proteomes" id="UP000033636">
    <property type="component" value="Unassembled WGS sequence"/>
</dbReference>
<dbReference type="EMBL" id="JZWT02000023">
    <property type="protein sequence ID" value="MFB6491186.1"/>
    <property type="molecule type" value="Genomic_DNA"/>
</dbReference>
<evidence type="ECO:0000313" key="2">
    <source>
        <dbReference type="Proteomes" id="UP000033636"/>
    </source>
</evidence>
<comment type="caution">
    <text evidence="1">The sequence shown here is derived from an EMBL/GenBank/DDBJ whole genome shotgun (WGS) entry which is preliminary data.</text>
</comment>
<accession>A0ACC6V2P0</accession>